<sequence length="29" mass="3343">MTDLVIRTWCKSSYSGQENTCLELLTPPR</sequence>
<keyword evidence="2" id="KW-1185">Reference proteome</keyword>
<name>V6K5J9_STRRC</name>
<dbReference type="PATRIC" id="fig|1352936.5.peg.5378"/>
<dbReference type="HOGENOM" id="CLU_3410341_0_0_11"/>
<dbReference type="EMBL" id="AWQX01000214">
    <property type="protein sequence ID" value="EST27412.1"/>
    <property type="molecule type" value="Genomic_DNA"/>
</dbReference>
<dbReference type="STRING" id="1352936.M878_25785"/>
<organism evidence="1 2">
    <name type="scientific">Streptomyces roseochromogenus subsp. oscitans DS 12.976</name>
    <dbReference type="NCBI Taxonomy" id="1352936"/>
    <lineage>
        <taxon>Bacteria</taxon>
        <taxon>Bacillati</taxon>
        <taxon>Actinomycetota</taxon>
        <taxon>Actinomycetes</taxon>
        <taxon>Kitasatosporales</taxon>
        <taxon>Streptomycetaceae</taxon>
        <taxon>Streptomyces</taxon>
    </lineage>
</organism>
<reference evidence="1 2" key="1">
    <citation type="journal article" date="2014" name="Genome Announc.">
        <title>Draft Genome Sequence of Streptomyces roseochromogenes subsp. oscitans DS 12.976, Producer of the Aminocoumarin Antibiotic Clorobiocin.</title>
        <authorList>
            <person name="Ruckert C."/>
            <person name="Kalinowski J."/>
            <person name="Heide L."/>
            <person name="Apel A.K."/>
        </authorList>
    </citation>
    <scope>NUCLEOTIDE SEQUENCE [LARGE SCALE GENOMIC DNA]</scope>
    <source>
        <strain evidence="1 2">DS 12.976</strain>
    </source>
</reference>
<protein>
    <submittedName>
        <fullName evidence="1">Uncharacterized protein</fullName>
    </submittedName>
</protein>
<dbReference type="Proteomes" id="UP000017984">
    <property type="component" value="Chromosome"/>
</dbReference>
<gene>
    <name evidence="1" type="ORF">M878_25785</name>
</gene>
<dbReference type="AlphaFoldDB" id="V6K5J9"/>
<accession>V6K5J9</accession>
<evidence type="ECO:0000313" key="2">
    <source>
        <dbReference type="Proteomes" id="UP000017984"/>
    </source>
</evidence>
<evidence type="ECO:0000313" key="1">
    <source>
        <dbReference type="EMBL" id="EST27412.1"/>
    </source>
</evidence>
<proteinExistence type="predicted"/>
<comment type="caution">
    <text evidence="1">The sequence shown here is derived from an EMBL/GenBank/DDBJ whole genome shotgun (WGS) entry which is preliminary data.</text>
</comment>